<feature type="binding site" evidence="15">
    <location>
        <position position="561"/>
    </location>
    <ligand>
        <name>Ca(2+)</name>
        <dbReference type="ChEBI" id="CHEBI:29108"/>
    </ligand>
</feature>
<dbReference type="STRING" id="1149755.A0A2J6RZW8"/>
<dbReference type="EC" id="3.4.14.10" evidence="4"/>
<keyword evidence="12" id="KW-0843">Virulence</keyword>
<evidence type="ECO:0000256" key="15">
    <source>
        <dbReference type="PROSITE-ProRule" id="PRU01032"/>
    </source>
</evidence>
<accession>A0A2J6RZW8</accession>
<dbReference type="EMBL" id="KZ613941">
    <property type="protein sequence ID" value="PMD44054.1"/>
    <property type="molecule type" value="Genomic_DNA"/>
</dbReference>
<dbReference type="FunFam" id="3.40.50.200:FF:000015">
    <property type="entry name" value="Tripeptidyl peptidase A"/>
    <property type="match status" value="1"/>
</dbReference>
<keyword evidence="7 15" id="KW-0479">Metal-binding</keyword>
<dbReference type="AlphaFoldDB" id="A0A2J6RZW8"/>
<feature type="active site" description="Charge relay system" evidence="15">
    <location>
        <position position="519"/>
    </location>
</feature>
<dbReference type="OrthoDB" id="409122at2759"/>
<sequence length="628" mass="69324">MASSLKHDNWQMIDFKPHDIMLEPQPELAMKNPAQSSSTRRYIEETAAVSNVFESIKQLPRGWSFVRTASGTEPIKLRVSLKQQNIDHFYEKLLEVSTPDHPNYGMHYEGHELRITMNWLSENNITAIKDEGDYLLFSTDVLTANRMLRTEFGWYQARQTKQQVLRARSYSVPDEVRDHINFVQPTTRFGGLRPLSSTARVLDEGVKSDGVSKWWGPRYPQVNVTCNTTITPECLLNLYNVHYDADPDNGNTVGYASFLEEYARFDDLNTFEKVYAPYAVNTTFNVTQYHGGLNNQTATDDSSEANLDNQYILSIAYPIPVTEFSTGGRGVLIPDGDSPTAADNTNEPYLDFLLALTKLPNSAIPNSISLSYGENEQEIPVSYATQVCNLFAQLGARGKSILFSSGDSGPGDFCISNDGKNTTKFQPSFPATCPWVTAVGGTGQIEPEVAVSFSSGGFSDIWPRPAYQEWAVDEYLRKVGSANKGWYNPRGRAFPDVAAQALNFRVIDKGKDQGYMGTSCAAPTFNAIVALLNSARVDSGLPTLGFLNPWLYSTGRWGLNDITRGRSEGCDGFADFHEGQNGSPVLPGAGWNASAGWDAVTGLGTPDFGKLLRLSTPWVRNDGGVLDD</sequence>
<reference evidence="17" key="1">
    <citation type="submission" date="2016-04" db="EMBL/GenBank/DDBJ databases">
        <title>A degradative enzymes factory behind the ericoid mycorrhizal symbiosis.</title>
        <authorList>
            <consortium name="DOE Joint Genome Institute"/>
            <person name="Martino E."/>
            <person name="Morin E."/>
            <person name="Grelet G."/>
            <person name="Kuo A."/>
            <person name="Kohler A."/>
            <person name="Daghino S."/>
            <person name="Barry K."/>
            <person name="Choi C."/>
            <person name="Cichocki N."/>
            <person name="Clum A."/>
            <person name="Copeland A."/>
            <person name="Hainaut M."/>
            <person name="Haridas S."/>
            <person name="Labutti K."/>
            <person name="Lindquist E."/>
            <person name="Lipzen A."/>
            <person name="Khouja H.-R."/>
            <person name="Murat C."/>
            <person name="Ohm R."/>
            <person name="Olson A."/>
            <person name="Spatafora J."/>
            <person name="Veneault-Fourrey C."/>
            <person name="Henrissat B."/>
            <person name="Grigoriev I."/>
            <person name="Martin F."/>
            <person name="Perotto S."/>
        </authorList>
    </citation>
    <scope>NUCLEOTIDE SEQUENCE [LARGE SCALE GENOMIC DNA]</scope>
    <source>
        <strain evidence="17">F</strain>
    </source>
</reference>
<feature type="active site" description="Charge relay system" evidence="15">
    <location>
        <position position="308"/>
    </location>
</feature>
<dbReference type="Pfam" id="PF09286">
    <property type="entry name" value="Pro-kuma_activ"/>
    <property type="match status" value="1"/>
</dbReference>
<proteinExistence type="predicted"/>
<dbReference type="CDD" id="cd11377">
    <property type="entry name" value="Pro-peptidase_S53"/>
    <property type="match status" value="1"/>
</dbReference>
<evidence type="ECO:0000256" key="3">
    <source>
        <dbReference type="ARBA" id="ARBA00004239"/>
    </source>
</evidence>
<name>A0A2J6RZW8_HYAVF</name>
<dbReference type="SMART" id="SM00944">
    <property type="entry name" value="Pro-kuma_activ"/>
    <property type="match status" value="1"/>
</dbReference>
<keyword evidence="5" id="KW-0964">Secreted</keyword>
<evidence type="ECO:0000256" key="8">
    <source>
        <dbReference type="ARBA" id="ARBA00022729"/>
    </source>
</evidence>
<dbReference type="CDD" id="cd04056">
    <property type="entry name" value="Peptidases_S53"/>
    <property type="match status" value="1"/>
</dbReference>
<feature type="binding site" evidence="15">
    <location>
        <position position="596"/>
    </location>
    <ligand>
        <name>Ca(2+)</name>
        <dbReference type="ChEBI" id="CHEBI:29108"/>
    </ligand>
</feature>
<evidence type="ECO:0000256" key="10">
    <source>
        <dbReference type="ARBA" id="ARBA00022825"/>
    </source>
</evidence>
<dbReference type="SUPFAM" id="SSF52743">
    <property type="entry name" value="Subtilisin-like"/>
    <property type="match status" value="1"/>
</dbReference>
<feature type="active site" description="Charge relay system" evidence="15">
    <location>
        <position position="304"/>
    </location>
</feature>
<keyword evidence="11 15" id="KW-0106">Calcium</keyword>
<protein>
    <recommendedName>
        <fullName evidence="4">tripeptidyl-peptidase II</fullName>
        <ecNumber evidence="4">3.4.14.10</ecNumber>
    </recommendedName>
</protein>
<gene>
    <name evidence="17" type="ORF">L207DRAFT_552446</name>
</gene>
<evidence type="ECO:0000259" key="16">
    <source>
        <dbReference type="PROSITE" id="PS51695"/>
    </source>
</evidence>
<keyword evidence="18" id="KW-1185">Reference proteome</keyword>
<feature type="binding site" evidence="15">
    <location>
        <position position="598"/>
    </location>
    <ligand>
        <name>Ca(2+)</name>
        <dbReference type="ChEBI" id="CHEBI:29108"/>
    </ligand>
</feature>
<evidence type="ECO:0000256" key="1">
    <source>
        <dbReference type="ARBA" id="ARBA00001910"/>
    </source>
</evidence>
<dbReference type="InterPro" id="IPR015366">
    <property type="entry name" value="S53_propep"/>
</dbReference>
<keyword evidence="6 15" id="KW-0645">Protease</keyword>
<dbReference type="Pfam" id="PF00082">
    <property type="entry name" value="Peptidase_S8"/>
    <property type="match status" value="1"/>
</dbReference>
<evidence type="ECO:0000256" key="6">
    <source>
        <dbReference type="ARBA" id="ARBA00022670"/>
    </source>
</evidence>
<dbReference type="SUPFAM" id="SSF54897">
    <property type="entry name" value="Protease propeptides/inhibitors"/>
    <property type="match status" value="1"/>
</dbReference>
<keyword evidence="10 15" id="KW-0720">Serine protease</keyword>
<keyword evidence="13" id="KW-0865">Zymogen</keyword>
<evidence type="ECO:0000256" key="13">
    <source>
        <dbReference type="ARBA" id="ARBA00023145"/>
    </source>
</evidence>
<dbReference type="GO" id="GO:0004252">
    <property type="term" value="F:serine-type endopeptidase activity"/>
    <property type="evidence" value="ECO:0007669"/>
    <property type="project" value="UniProtKB-UniRule"/>
</dbReference>
<comment type="subcellular location">
    <subcellularLocation>
        <location evidence="3">Secreted</location>
        <location evidence="3">Extracellular space</location>
    </subcellularLocation>
</comment>
<evidence type="ECO:0000256" key="14">
    <source>
        <dbReference type="ARBA" id="ARBA00023180"/>
    </source>
</evidence>
<evidence type="ECO:0000256" key="11">
    <source>
        <dbReference type="ARBA" id="ARBA00022837"/>
    </source>
</evidence>
<dbReference type="GO" id="GO:0046872">
    <property type="term" value="F:metal ion binding"/>
    <property type="evidence" value="ECO:0007669"/>
    <property type="project" value="UniProtKB-UniRule"/>
</dbReference>
<evidence type="ECO:0000256" key="2">
    <source>
        <dbReference type="ARBA" id="ARBA00002451"/>
    </source>
</evidence>
<dbReference type="InterPro" id="IPR036852">
    <property type="entry name" value="Peptidase_S8/S53_dom_sf"/>
</dbReference>
<dbReference type="InterPro" id="IPR050819">
    <property type="entry name" value="Tripeptidyl-peptidase_I"/>
</dbReference>
<comment type="function">
    <text evidence="2">Secreted tripeptidyl-peptidase which degrades proteins at acidic pHs and is involved in virulence.</text>
</comment>
<comment type="catalytic activity">
    <reaction evidence="1">
        <text>Release of an N-terminal tripeptide from a polypeptide.</text>
        <dbReference type="EC" id="3.4.14.10"/>
    </reaction>
</comment>
<dbReference type="GO" id="GO:0005576">
    <property type="term" value="C:extracellular region"/>
    <property type="evidence" value="ECO:0007669"/>
    <property type="project" value="UniProtKB-SubCell"/>
</dbReference>
<dbReference type="Proteomes" id="UP000235786">
    <property type="component" value="Unassembled WGS sequence"/>
</dbReference>
<evidence type="ECO:0000256" key="7">
    <source>
        <dbReference type="ARBA" id="ARBA00022723"/>
    </source>
</evidence>
<dbReference type="PANTHER" id="PTHR14218:SF10">
    <property type="entry name" value="PEPTIDASE S53 DOMAIN-CONTAINING PROTEIN"/>
    <property type="match status" value="1"/>
</dbReference>
<keyword evidence="8" id="KW-0732">Signal</keyword>
<dbReference type="PANTHER" id="PTHR14218">
    <property type="entry name" value="PROTEASE S8 TRIPEPTIDYL PEPTIDASE I CLN2"/>
    <property type="match status" value="1"/>
</dbReference>
<feature type="binding site" evidence="15">
    <location>
        <position position="562"/>
    </location>
    <ligand>
        <name>Ca(2+)</name>
        <dbReference type="ChEBI" id="CHEBI:29108"/>
    </ligand>
</feature>
<feature type="domain" description="Peptidase S53" evidence="16">
    <location>
        <begin position="229"/>
        <end position="618"/>
    </location>
</feature>
<dbReference type="GO" id="GO:0008240">
    <property type="term" value="F:tripeptidyl-peptidase activity"/>
    <property type="evidence" value="ECO:0007669"/>
    <property type="project" value="UniProtKB-EC"/>
</dbReference>
<dbReference type="InterPro" id="IPR030400">
    <property type="entry name" value="Sedolisin_dom"/>
</dbReference>
<comment type="cofactor">
    <cofactor evidence="15">
        <name>Ca(2+)</name>
        <dbReference type="ChEBI" id="CHEBI:29108"/>
    </cofactor>
    <text evidence="15">Binds 1 Ca(2+) ion per subunit.</text>
</comment>
<evidence type="ECO:0000256" key="4">
    <source>
        <dbReference type="ARBA" id="ARBA00012462"/>
    </source>
</evidence>
<keyword evidence="9 15" id="KW-0378">Hydrolase</keyword>
<evidence type="ECO:0000256" key="9">
    <source>
        <dbReference type="ARBA" id="ARBA00022801"/>
    </source>
</evidence>
<keyword evidence="14" id="KW-0325">Glycoprotein</keyword>
<dbReference type="PROSITE" id="PS51695">
    <property type="entry name" value="SEDOLISIN"/>
    <property type="match status" value="1"/>
</dbReference>
<dbReference type="InterPro" id="IPR000209">
    <property type="entry name" value="Peptidase_S8/S53_dom"/>
</dbReference>
<evidence type="ECO:0000256" key="5">
    <source>
        <dbReference type="ARBA" id="ARBA00022525"/>
    </source>
</evidence>
<organism evidence="17 18">
    <name type="scientific">Hyaloscypha variabilis (strain UAMH 11265 / GT02V1 / F)</name>
    <name type="common">Meliniomyces variabilis</name>
    <dbReference type="NCBI Taxonomy" id="1149755"/>
    <lineage>
        <taxon>Eukaryota</taxon>
        <taxon>Fungi</taxon>
        <taxon>Dikarya</taxon>
        <taxon>Ascomycota</taxon>
        <taxon>Pezizomycotina</taxon>
        <taxon>Leotiomycetes</taxon>
        <taxon>Helotiales</taxon>
        <taxon>Hyaloscyphaceae</taxon>
        <taxon>Hyaloscypha</taxon>
        <taxon>Hyaloscypha variabilis</taxon>
    </lineage>
</organism>
<dbReference type="Gene3D" id="3.40.50.200">
    <property type="entry name" value="Peptidase S8/S53 domain"/>
    <property type="match status" value="1"/>
</dbReference>
<evidence type="ECO:0000313" key="17">
    <source>
        <dbReference type="EMBL" id="PMD44054.1"/>
    </source>
</evidence>
<evidence type="ECO:0000256" key="12">
    <source>
        <dbReference type="ARBA" id="ARBA00023026"/>
    </source>
</evidence>
<dbReference type="GO" id="GO:0006508">
    <property type="term" value="P:proteolysis"/>
    <property type="evidence" value="ECO:0007669"/>
    <property type="project" value="UniProtKB-KW"/>
</dbReference>
<evidence type="ECO:0000313" key="18">
    <source>
        <dbReference type="Proteomes" id="UP000235786"/>
    </source>
</evidence>